<sequence>MERIVIKNYAAMGGLYAPLDALFQKHGNSWTISRSSARAAIRPDRCAAYRCDRGASTGRRDHDRTKERRAGTPLYAADSDALAVSGSDDELFNRLYREGLE</sequence>
<comment type="caution">
    <text evidence="1">The sequence shown here is derived from an EMBL/GenBank/DDBJ whole genome shotgun (WGS) entry which is preliminary data.</text>
</comment>
<gene>
    <name evidence="1" type="ORF">KVP70_15955</name>
    <name evidence="2" type="ORF">L1274_004381</name>
</gene>
<reference evidence="1" key="1">
    <citation type="submission" date="2021-07" db="EMBL/GenBank/DDBJ databases">
        <title>Characterization of violacein-producing bacteria and related species.</title>
        <authorList>
            <person name="Wilson H.S."/>
            <person name="De Leon M.E."/>
        </authorList>
    </citation>
    <scope>NUCLEOTIDE SEQUENCE</scope>
    <source>
        <strain evidence="1">HSC-15S17</strain>
    </source>
</reference>
<dbReference type="Proteomes" id="UP001155901">
    <property type="component" value="Unassembled WGS sequence"/>
</dbReference>
<dbReference type="AlphaFoldDB" id="A0AA41L5N9"/>
<accession>A0AA41L5N9</accession>
<dbReference type="EMBL" id="JALJZU010000009">
    <property type="protein sequence ID" value="MCP2010639.1"/>
    <property type="molecule type" value="Genomic_DNA"/>
</dbReference>
<name>A0AA41L5N9_9BURK</name>
<evidence type="ECO:0000313" key="1">
    <source>
        <dbReference type="EMBL" id="MBV6322437.1"/>
    </source>
</evidence>
<keyword evidence="4" id="KW-1185">Reference proteome</keyword>
<evidence type="ECO:0000313" key="2">
    <source>
        <dbReference type="EMBL" id="MCP2010639.1"/>
    </source>
</evidence>
<dbReference type="RefSeq" id="WP_217943209.1">
    <property type="nucleotide sequence ID" value="NZ_JAHTGR010000008.1"/>
</dbReference>
<proteinExistence type="predicted"/>
<dbReference type="EMBL" id="JAHTGR010000008">
    <property type="protein sequence ID" value="MBV6322437.1"/>
    <property type="molecule type" value="Genomic_DNA"/>
</dbReference>
<evidence type="ECO:0000313" key="3">
    <source>
        <dbReference type="Proteomes" id="UP001155901"/>
    </source>
</evidence>
<dbReference type="Proteomes" id="UP001162889">
    <property type="component" value="Unassembled WGS sequence"/>
</dbReference>
<organism evidence="1 3">
    <name type="scientific">Duganella violaceipulchra</name>
    <dbReference type="NCBI Taxonomy" id="2849652"/>
    <lineage>
        <taxon>Bacteria</taxon>
        <taxon>Pseudomonadati</taxon>
        <taxon>Pseudomonadota</taxon>
        <taxon>Betaproteobacteria</taxon>
        <taxon>Burkholderiales</taxon>
        <taxon>Oxalobacteraceae</taxon>
        <taxon>Telluria group</taxon>
        <taxon>Duganella</taxon>
    </lineage>
</organism>
<reference evidence="2" key="2">
    <citation type="submission" date="2022-03" db="EMBL/GenBank/DDBJ databases">
        <title>Genome Encyclopedia of Bacteria and Archaea VI: Functional Genomics of Type Strains.</title>
        <authorList>
            <person name="Whitman W."/>
        </authorList>
    </citation>
    <scope>NUCLEOTIDE SEQUENCE</scope>
    <source>
        <strain evidence="2">HSC-15S17</strain>
    </source>
</reference>
<evidence type="ECO:0000313" key="4">
    <source>
        <dbReference type="Proteomes" id="UP001162889"/>
    </source>
</evidence>
<protein>
    <submittedName>
        <fullName evidence="1">Uncharacterized protein</fullName>
    </submittedName>
</protein>